<comment type="caution">
    <text evidence="2">The sequence shown here is derived from an EMBL/GenBank/DDBJ whole genome shotgun (WGS) entry which is preliminary data.</text>
</comment>
<feature type="compositionally biased region" description="Polar residues" evidence="1">
    <location>
        <begin position="1"/>
        <end position="20"/>
    </location>
</feature>
<organism evidence="2 3">
    <name type="scientific">Modicella reniformis</name>
    <dbReference type="NCBI Taxonomy" id="1440133"/>
    <lineage>
        <taxon>Eukaryota</taxon>
        <taxon>Fungi</taxon>
        <taxon>Fungi incertae sedis</taxon>
        <taxon>Mucoromycota</taxon>
        <taxon>Mortierellomycotina</taxon>
        <taxon>Mortierellomycetes</taxon>
        <taxon>Mortierellales</taxon>
        <taxon>Mortierellaceae</taxon>
        <taxon>Modicella</taxon>
    </lineage>
</organism>
<evidence type="ECO:0000256" key="1">
    <source>
        <dbReference type="SAM" id="MobiDB-lite"/>
    </source>
</evidence>
<sequence length="141" mass="15267">MSSPCSSSTAKKAKFTTDSSSTKEAKFTADNVFQDIRTFSGADASVDLYSGSDGRLTTDQQPRQNPMRVNSTVCLSKSTAVLHFDGEREHRATVMNKSIAALTENVDQITASGGKATSKLYKKLKAIRINLDRDNGRAEAL</sequence>
<reference evidence="2" key="1">
    <citation type="journal article" date="2020" name="Fungal Divers.">
        <title>Resolving the Mortierellaceae phylogeny through synthesis of multi-gene phylogenetics and phylogenomics.</title>
        <authorList>
            <person name="Vandepol N."/>
            <person name="Liber J."/>
            <person name="Desiro A."/>
            <person name="Na H."/>
            <person name="Kennedy M."/>
            <person name="Barry K."/>
            <person name="Grigoriev I.V."/>
            <person name="Miller A.N."/>
            <person name="O'Donnell K."/>
            <person name="Stajich J.E."/>
            <person name="Bonito G."/>
        </authorList>
    </citation>
    <scope>NUCLEOTIDE SEQUENCE</scope>
    <source>
        <strain evidence="2">MES-2147</strain>
    </source>
</reference>
<gene>
    <name evidence="2" type="ORF">BGZ65_010543</name>
</gene>
<protein>
    <submittedName>
        <fullName evidence="2">Uncharacterized protein</fullName>
    </submittedName>
</protein>
<name>A0A9P6IID1_9FUNG</name>
<dbReference type="Proteomes" id="UP000749646">
    <property type="component" value="Unassembled WGS sequence"/>
</dbReference>
<proteinExistence type="predicted"/>
<evidence type="ECO:0000313" key="2">
    <source>
        <dbReference type="EMBL" id="KAF9921212.1"/>
    </source>
</evidence>
<dbReference type="AlphaFoldDB" id="A0A9P6IID1"/>
<dbReference type="EMBL" id="JAAAHW010011076">
    <property type="protein sequence ID" value="KAF9921212.1"/>
    <property type="molecule type" value="Genomic_DNA"/>
</dbReference>
<keyword evidence="3" id="KW-1185">Reference proteome</keyword>
<feature type="region of interest" description="Disordered" evidence="1">
    <location>
        <begin position="1"/>
        <end position="24"/>
    </location>
</feature>
<evidence type="ECO:0000313" key="3">
    <source>
        <dbReference type="Proteomes" id="UP000749646"/>
    </source>
</evidence>
<accession>A0A9P6IID1</accession>